<dbReference type="Proteomes" id="UP000239685">
    <property type="component" value="Unassembled WGS sequence"/>
</dbReference>
<dbReference type="GO" id="GO:0016757">
    <property type="term" value="F:glycosyltransferase activity"/>
    <property type="evidence" value="ECO:0007669"/>
    <property type="project" value="InterPro"/>
</dbReference>
<keyword evidence="2" id="KW-0378">Hydrolase</keyword>
<accession>A0A855N6M9</accession>
<feature type="domain" description="Glycosyl transferase family 1" evidence="1">
    <location>
        <begin position="210"/>
        <end position="353"/>
    </location>
</feature>
<comment type="caution">
    <text evidence="2">The sequence shown here is derived from an EMBL/GenBank/DDBJ whole genome shotgun (WGS) entry which is preliminary data.</text>
</comment>
<dbReference type="InterPro" id="IPR001296">
    <property type="entry name" value="Glyco_trans_1"/>
</dbReference>
<dbReference type="EMBL" id="NIQP01000006">
    <property type="protein sequence ID" value="PPB71342.1"/>
    <property type="molecule type" value="Genomic_DNA"/>
</dbReference>
<evidence type="ECO:0000313" key="3">
    <source>
        <dbReference type="Proteomes" id="UP000239685"/>
    </source>
</evidence>
<evidence type="ECO:0000313" key="2">
    <source>
        <dbReference type="EMBL" id="PPB71342.1"/>
    </source>
</evidence>
<proteinExistence type="predicted"/>
<gene>
    <name evidence="2" type="ORF">CDQ78_06595</name>
</gene>
<protein>
    <submittedName>
        <fullName evidence="2">Glycoside hydrolase</fullName>
    </submittedName>
</protein>
<dbReference type="CDD" id="cd03801">
    <property type="entry name" value="GT4_PimA-like"/>
    <property type="match status" value="1"/>
</dbReference>
<evidence type="ECO:0000259" key="1">
    <source>
        <dbReference type="Pfam" id="PF00534"/>
    </source>
</evidence>
<sequence>MKKILFIDTGLEYGGGTKSLLYLLGALSSKNEYKIYVYFENDYMVGDKKISSIIESYGAKFIYFEHKKRICKFKKELLRLFSKKLLDKVLYKNDLDFAIKLFNNIGTNINSSYELNKKIDINLVHLNNHFSTNLAYNEAANLLGIKVIQHLRKNSKIEDFKLSKLKKLSFLAISVSNSTYDFYANQMEISKNIVYNPVIYSGLATNQHLDNSDISIIMPANFLSLKGHSLVFDAFLDLKRDDVKLYLAGGEVDKKLIQKLQILEEQGKVKYLGFIKNMDEIYAKSDYILGFSSDEGLPRVVIEGLSAGLGVIYSDIPVIKEIYNISSNKDNFHIVKRDSASLLECLKKLKKPSSKEPDMAIISNFSLENYLCKIEKIYKDYL</sequence>
<reference evidence="2 3" key="1">
    <citation type="submission" date="2017-06" db="EMBL/GenBank/DDBJ databases">
        <title>Updating the genomic taxonomy and epidemiology of Campylobacter hyointestinalis; discovery in New Zealand farmed ruminants.</title>
        <authorList>
            <person name="Wilkinson D.A."/>
            <person name="Fayaz A."/>
            <person name="Biggs P.J."/>
            <person name="Midwinter A.C."/>
        </authorList>
    </citation>
    <scope>NUCLEOTIDE SEQUENCE [LARGE SCALE GENOMIC DNA]</scope>
    <source>
        <strain evidence="2 3">S1614a</strain>
    </source>
</reference>
<dbReference type="GO" id="GO:0016787">
    <property type="term" value="F:hydrolase activity"/>
    <property type="evidence" value="ECO:0007669"/>
    <property type="project" value="UniProtKB-KW"/>
</dbReference>
<name>A0A855N6M9_CAMHY</name>
<organism evidence="2 3">
    <name type="scientific">Campylobacter hyointestinalis subsp. hyointestinalis</name>
    <dbReference type="NCBI Taxonomy" id="91352"/>
    <lineage>
        <taxon>Bacteria</taxon>
        <taxon>Pseudomonadati</taxon>
        <taxon>Campylobacterota</taxon>
        <taxon>Epsilonproteobacteria</taxon>
        <taxon>Campylobacterales</taxon>
        <taxon>Campylobacteraceae</taxon>
        <taxon>Campylobacter</taxon>
    </lineage>
</organism>
<dbReference type="Gene3D" id="3.40.50.2000">
    <property type="entry name" value="Glycogen Phosphorylase B"/>
    <property type="match status" value="2"/>
</dbReference>
<dbReference type="AlphaFoldDB" id="A0A855N6M9"/>
<dbReference type="PANTHER" id="PTHR12526">
    <property type="entry name" value="GLYCOSYLTRANSFERASE"/>
    <property type="match status" value="1"/>
</dbReference>
<dbReference type="RefSeq" id="WP_034962325.1">
    <property type="nucleotide sequence ID" value="NZ_CBCRTP010000001.1"/>
</dbReference>
<dbReference type="SUPFAM" id="SSF53756">
    <property type="entry name" value="UDP-Glycosyltransferase/glycogen phosphorylase"/>
    <property type="match status" value="1"/>
</dbReference>
<dbReference type="Pfam" id="PF00534">
    <property type="entry name" value="Glycos_transf_1"/>
    <property type="match status" value="1"/>
</dbReference>